<protein>
    <submittedName>
        <fullName evidence="5">Alginate lyase</fullName>
    </submittedName>
</protein>
<gene>
    <name evidence="5" type="ORF">PCLFYP37_00687</name>
</gene>
<dbReference type="RefSeq" id="WP_412441467.1">
    <property type="nucleotide sequence ID" value="NZ_CACRUT010000031.1"/>
</dbReference>
<dbReference type="SUPFAM" id="SSF48230">
    <property type="entry name" value="Chondroitin AC/alginate lyase"/>
    <property type="match status" value="1"/>
</dbReference>
<dbReference type="InterPro" id="IPR008397">
    <property type="entry name" value="Alginate_lyase_dom"/>
</dbReference>
<reference evidence="5" key="1">
    <citation type="submission" date="2019-11" db="EMBL/GenBank/DDBJ databases">
        <authorList>
            <person name="Feng L."/>
        </authorList>
    </citation>
    <scope>NUCLEOTIDE SEQUENCE</scope>
    <source>
        <strain evidence="5">PclaraLFYP37</strain>
    </source>
</reference>
<evidence type="ECO:0000259" key="4">
    <source>
        <dbReference type="Pfam" id="PF05426"/>
    </source>
</evidence>
<feature type="signal peptide" evidence="3">
    <location>
        <begin position="1"/>
        <end position="19"/>
    </location>
</feature>
<dbReference type="InterPro" id="IPR008929">
    <property type="entry name" value="Chondroitin_lyas"/>
</dbReference>
<dbReference type="Pfam" id="PF05426">
    <property type="entry name" value="Alginate_lyase"/>
    <property type="match status" value="1"/>
</dbReference>
<sequence length="945" mass="106182">MKKRYLIVMTLCSSLWLNAQNFIHPGMLHTQADLDRTKAKVEAGEEPWASAYRKLLTSPHVSLDWKAAPVEKIVRGGRTIWEPDPDNYQSAYRDAATAYQCALVWHISGDKAYADKSVQILNAWAKTCKKVSGDTNACLAYGLYGYQFANAAELMRDYPGWNATDFGRFKEWMLKVWYHGVIGFLQGRNGTQDDHYWSNWGLCNVLCAMSIGILCDDIFIYNQATEYYKYMEDHRYGESLHHLVWKLHPDERGPFGYFGQMQESNRDQGHAAMALALAADLCGTGRNQGDDFYALKDDRIVCGFEYVNAYNSGVDDLPNSPYTNCDGTFMKMGDGGRGTNRPAQARIVNYYENIRGIEVPYSRKMLEMNENGIDAGGGFGGGNSGGYDHLGFSTLMCTLNPLEDKTKIPTVLSGKIAYEGREIDRPDVNCIPKGATVTLTALLPDGETDTGKWAWDDDPACTSSTRDIVLDTSRTFRVHYTNEKGVSNTQLFALHVEGEGWTGNFTPYYKMNGTTGTDTLIYVKKYDDLTFGMEYIDTPVREWKWEKSTNGQNWNVLSHNENLMTLPSVSSNAYYRVTMTNQAGARLQQTFCVEVSEIDPFIAYGDDKNYSGTTLAVPRHTAVSLYASPNSLLAQSANSTRVYKWILDKDTIQADTLTFHLNDLGGKVADLNDTLCVGVLDTCMEYTLMFHRVSQTGSKAETVLHFNLPVYETNTFEPQAKDSFYIKDPQTGRYLRNTDATFTGLDETDDRSFLWRIRSMPLYGDRYMFVSQTDNNKHLSDEGTLTTKNDYSKHSFNLFRKYSDEDLYAIGLSSTAGSGFLETDADDPALSVTKGSVFSEFPFVIIRKVQPDGPDGIKDCRNETEYTVNPIISYSCHGQELYLKSKEAGILRIYSLSGVLLQTETCKMGDNHIRLLSRNKGICIGLYATSTGKRQSIKITRNSVI</sequence>
<keyword evidence="2 5" id="KW-0456">Lyase</keyword>
<proteinExistence type="predicted"/>
<dbReference type="GO" id="GO:0016829">
    <property type="term" value="F:lyase activity"/>
    <property type="evidence" value="ECO:0007669"/>
    <property type="project" value="UniProtKB-KW"/>
</dbReference>
<dbReference type="EMBL" id="CACRUT010000031">
    <property type="protein sequence ID" value="VYU69147.1"/>
    <property type="molecule type" value="Genomic_DNA"/>
</dbReference>
<feature type="domain" description="Alginate lyase" evidence="4">
    <location>
        <begin position="86"/>
        <end position="310"/>
    </location>
</feature>
<organism evidence="5">
    <name type="scientific">Paraprevotella clara</name>
    <dbReference type="NCBI Taxonomy" id="454154"/>
    <lineage>
        <taxon>Bacteria</taxon>
        <taxon>Pseudomonadati</taxon>
        <taxon>Bacteroidota</taxon>
        <taxon>Bacteroidia</taxon>
        <taxon>Bacteroidales</taxon>
        <taxon>Prevotellaceae</taxon>
        <taxon>Paraprevotella</taxon>
    </lineage>
</organism>
<name>A0A6N3GWA4_9BACT</name>
<accession>A0A6N3GWA4</accession>
<evidence type="ECO:0000256" key="2">
    <source>
        <dbReference type="ARBA" id="ARBA00023239"/>
    </source>
</evidence>
<evidence type="ECO:0000256" key="1">
    <source>
        <dbReference type="ARBA" id="ARBA00022729"/>
    </source>
</evidence>
<evidence type="ECO:0000313" key="5">
    <source>
        <dbReference type="EMBL" id="VYU69147.1"/>
    </source>
</evidence>
<dbReference type="Gene3D" id="1.50.10.100">
    <property type="entry name" value="Chondroitin AC/alginate lyase"/>
    <property type="match status" value="1"/>
</dbReference>
<evidence type="ECO:0000256" key="3">
    <source>
        <dbReference type="SAM" id="SignalP"/>
    </source>
</evidence>
<keyword evidence="1 3" id="KW-0732">Signal</keyword>
<dbReference type="AlphaFoldDB" id="A0A6N3GWA4"/>
<dbReference type="GO" id="GO:0042597">
    <property type="term" value="C:periplasmic space"/>
    <property type="evidence" value="ECO:0007669"/>
    <property type="project" value="InterPro"/>
</dbReference>
<feature type="chain" id="PRO_5026980343" evidence="3">
    <location>
        <begin position="20"/>
        <end position="945"/>
    </location>
</feature>